<reference evidence="4 5" key="2">
    <citation type="journal article" date="2017" name="Genome Biol.">
        <title>New reference genome sequences of hot pepper reveal the massive evolution of plant disease-resistance genes by retroduplication.</title>
        <authorList>
            <person name="Kim S."/>
            <person name="Park J."/>
            <person name="Yeom S.I."/>
            <person name="Kim Y.M."/>
            <person name="Seo E."/>
            <person name="Kim K.T."/>
            <person name="Kim M.S."/>
            <person name="Lee J.M."/>
            <person name="Cheong K."/>
            <person name="Shin H.S."/>
            <person name="Kim S.B."/>
            <person name="Han K."/>
            <person name="Lee J."/>
            <person name="Park M."/>
            <person name="Lee H.A."/>
            <person name="Lee H.Y."/>
            <person name="Lee Y."/>
            <person name="Oh S."/>
            <person name="Lee J.H."/>
            <person name="Choi E."/>
            <person name="Choi E."/>
            <person name="Lee S.E."/>
            <person name="Jeon J."/>
            <person name="Kim H."/>
            <person name="Choi G."/>
            <person name="Song H."/>
            <person name="Lee J."/>
            <person name="Lee S.C."/>
            <person name="Kwon J.K."/>
            <person name="Lee H.Y."/>
            <person name="Koo N."/>
            <person name="Hong Y."/>
            <person name="Kim R.W."/>
            <person name="Kang W.H."/>
            <person name="Huh J.H."/>
            <person name="Kang B.C."/>
            <person name="Yang T.J."/>
            <person name="Lee Y.H."/>
            <person name="Bennetzen J.L."/>
            <person name="Choi D."/>
        </authorList>
    </citation>
    <scope>NUCLEOTIDE SEQUENCE [LARGE SCALE GENOMIC DNA]</scope>
    <source>
        <strain evidence="5">cv. CM334</strain>
    </source>
</reference>
<keyword evidence="5" id="KW-1185">Reference proteome</keyword>
<proteinExistence type="predicted"/>
<dbReference type="InterPro" id="IPR013103">
    <property type="entry name" value="RVT_2"/>
</dbReference>
<evidence type="ECO:0000256" key="1">
    <source>
        <dbReference type="SAM" id="MobiDB-lite"/>
    </source>
</evidence>
<sequence>MPASDVITNEHENELRKSKRCRTETSFGPDFITIFLTEGFDVDTLNNKLVSIYIIEEDHKTYDETISSIDAMFWKEAIKSELESIFSNHTWDLYDLPKVCKPISSKWIFTKKLRPNDIIDKYKARFVIRGFSQKKAAIYSLVVCQMDVKAAFLNGDFEEEIYMTQPEGFVILGQEDKVTDNDEVSSTSGDVFTLDGAWQPSLNISTVLTSLGLLLGEPNPEDGLMHDANTEYKYNRQAFAHKASSMTKVEVKELSLLKSEVPDHFVNQKEVCGLSKKLLLDSAGRALRHNVETEIVQQSTKKLSSEIVSPSKIRNGVKRDYVAKTQCSISLEPQSNFLNFGDIQAVRISGENANPNNSEMRNVSINKNTKKLLLKSTNFGQKHDDLEKLHFKPQLSVQLQSTASCQTLPLSGTRGHCDKRPHKKASDQNVNCFPTRHKKLGLTGRRQSFDTPHSAKHQQKGDKENLAPSHNQPVSESDACTDSVSSLFFTSQIGDAFDAWRRTTAVDHFGEGKDNGFQLTSHSGKHSTAQVNNPLSCEDLCYHKQPNQVEDENYNEKMNQQENESPKYEAVIVLDSEDSVFIKVQSVVN</sequence>
<dbReference type="Pfam" id="PF00179">
    <property type="entry name" value="UQ_con"/>
    <property type="match status" value="1"/>
</dbReference>
<evidence type="ECO:0000259" key="3">
    <source>
        <dbReference type="Pfam" id="PF07727"/>
    </source>
</evidence>
<dbReference type="InterPro" id="IPR000608">
    <property type="entry name" value="UBC"/>
</dbReference>
<accession>A0A2G2YF29</accession>
<feature type="region of interest" description="Disordered" evidence="1">
    <location>
        <begin position="410"/>
        <end position="478"/>
    </location>
</feature>
<dbReference type="Gene3D" id="3.10.110.10">
    <property type="entry name" value="Ubiquitin Conjugating Enzyme"/>
    <property type="match status" value="1"/>
</dbReference>
<dbReference type="OMA" id="HDASTEY"/>
<evidence type="ECO:0000313" key="5">
    <source>
        <dbReference type="Proteomes" id="UP000222542"/>
    </source>
</evidence>
<organism evidence="4 5">
    <name type="scientific">Capsicum annuum</name>
    <name type="common">Capsicum pepper</name>
    <dbReference type="NCBI Taxonomy" id="4072"/>
    <lineage>
        <taxon>Eukaryota</taxon>
        <taxon>Viridiplantae</taxon>
        <taxon>Streptophyta</taxon>
        <taxon>Embryophyta</taxon>
        <taxon>Tracheophyta</taxon>
        <taxon>Spermatophyta</taxon>
        <taxon>Magnoliopsida</taxon>
        <taxon>eudicotyledons</taxon>
        <taxon>Gunneridae</taxon>
        <taxon>Pentapetalae</taxon>
        <taxon>asterids</taxon>
        <taxon>lamiids</taxon>
        <taxon>Solanales</taxon>
        <taxon>Solanaceae</taxon>
        <taxon>Solanoideae</taxon>
        <taxon>Capsiceae</taxon>
        <taxon>Capsicum</taxon>
    </lineage>
</organism>
<evidence type="ECO:0000313" key="4">
    <source>
        <dbReference type="EMBL" id="PHT68325.1"/>
    </source>
</evidence>
<dbReference type="AlphaFoldDB" id="A0A2G2YF29"/>
<evidence type="ECO:0000259" key="2">
    <source>
        <dbReference type="Pfam" id="PF00179"/>
    </source>
</evidence>
<dbReference type="SUPFAM" id="SSF54495">
    <property type="entry name" value="UBC-like"/>
    <property type="match status" value="1"/>
</dbReference>
<protein>
    <submittedName>
        <fullName evidence="4">Ubiquitin-conjugating enzyme E2 T</fullName>
    </submittedName>
</protein>
<feature type="domain" description="UBC core" evidence="2">
    <location>
        <begin position="197"/>
        <end position="244"/>
    </location>
</feature>
<dbReference type="EMBL" id="AYRZ02000011">
    <property type="protein sequence ID" value="PHT68325.1"/>
    <property type="molecule type" value="Genomic_DNA"/>
</dbReference>
<feature type="compositionally biased region" description="Polar residues" evidence="1">
    <location>
        <begin position="468"/>
        <end position="478"/>
    </location>
</feature>
<gene>
    <name evidence="4" type="ORF">T459_27812</name>
</gene>
<reference evidence="4 5" key="1">
    <citation type="journal article" date="2014" name="Nat. Genet.">
        <title>Genome sequence of the hot pepper provides insights into the evolution of pungency in Capsicum species.</title>
        <authorList>
            <person name="Kim S."/>
            <person name="Park M."/>
            <person name="Yeom S.I."/>
            <person name="Kim Y.M."/>
            <person name="Lee J.M."/>
            <person name="Lee H.A."/>
            <person name="Seo E."/>
            <person name="Choi J."/>
            <person name="Cheong K."/>
            <person name="Kim K.T."/>
            <person name="Jung K."/>
            <person name="Lee G.W."/>
            <person name="Oh S.K."/>
            <person name="Bae C."/>
            <person name="Kim S.B."/>
            <person name="Lee H.Y."/>
            <person name="Kim S.Y."/>
            <person name="Kim M.S."/>
            <person name="Kang B.C."/>
            <person name="Jo Y.D."/>
            <person name="Yang H.B."/>
            <person name="Jeong H.J."/>
            <person name="Kang W.H."/>
            <person name="Kwon J.K."/>
            <person name="Shin C."/>
            <person name="Lim J.Y."/>
            <person name="Park J.H."/>
            <person name="Huh J.H."/>
            <person name="Kim J.S."/>
            <person name="Kim B.D."/>
            <person name="Cohen O."/>
            <person name="Paran I."/>
            <person name="Suh M.C."/>
            <person name="Lee S.B."/>
            <person name="Kim Y.K."/>
            <person name="Shin Y."/>
            <person name="Noh S.J."/>
            <person name="Park J."/>
            <person name="Seo Y.S."/>
            <person name="Kwon S.Y."/>
            <person name="Kim H.A."/>
            <person name="Park J.M."/>
            <person name="Kim H.J."/>
            <person name="Choi S.B."/>
            <person name="Bosland P.W."/>
            <person name="Reeves G."/>
            <person name="Jo S.H."/>
            <person name="Lee B.W."/>
            <person name="Cho H.T."/>
            <person name="Choi H.S."/>
            <person name="Lee M.S."/>
            <person name="Yu Y."/>
            <person name="Do Choi Y."/>
            <person name="Park B.S."/>
            <person name="van Deynze A."/>
            <person name="Ashrafi H."/>
            <person name="Hill T."/>
            <person name="Kim W.T."/>
            <person name="Pai H.S."/>
            <person name="Ahn H.K."/>
            <person name="Yeam I."/>
            <person name="Giovannoni J.J."/>
            <person name="Rose J.K."/>
            <person name="Sorensen I."/>
            <person name="Lee S.J."/>
            <person name="Kim R.W."/>
            <person name="Choi I.Y."/>
            <person name="Choi B.S."/>
            <person name="Lim J.S."/>
            <person name="Lee Y.H."/>
            <person name="Choi D."/>
        </authorList>
    </citation>
    <scope>NUCLEOTIDE SEQUENCE [LARGE SCALE GENOMIC DNA]</scope>
    <source>
        <strain evidence="5">cv. CM334</strain>
    </source>
</reference>
<dbReference type="Gramene" id="PHT68325">
    <property type="protein sequence ID" value="PHT68325"/>
    <property type="gene ID" value="T459_27812"/>
</dbReference>
<dbReference type="Proteomes" id="UP000222542">
    <property type="component" value="Unassembled WGS sequence"/>
</dbReference>
<comment type="caution">
    <text evidence="4">The sequence shown here is derived from an EMBL/GenBank/DDBJ whole genome shotgun (WGS) entry which is preliminary data.</text>
</comment>
<dbReference type="STRING" id="4072.A0A2G2YF29"/>
<name>A0A2G2YF29_CAPAN</name>
<dbReference type="InterPro" id="IPR016135">
    <property type="entry name" value="UBQ-conjugating_enzyme/RWD"/>
</dbReference>
<feature type="domain" description="Reverse transcriptase Ty1/copia-type" evidence="3">
    <location>
        <begin position="136"/>
        <end position="180"/>
    </location>
</feature>
<dbReference type="Pfam" id="PF07727">
    <property type="entry name" value="RVT_2"/>
    <property type="match status" value="1"/>
</dbReference>